<dbReference type="Pfam" id="PF00654">
    <property type="entry name" value="Voltage_CLC"/>
    <property type="match status" value="1"/>
</dbReference>
<feature type="transmembrane region" description="Helical" evidence="8">
    <location>
        <begin position="309"/>
        <end position="333"/>
    </location>
</feature>
<reference evidence="9 10" key="1">
    <citation type="journal article" date="2018" name="MBio">
        <title>Comparative Genomics Reveals the Core Gene Toolbox for the Fungus-Insect Symbiosis.</title>
        <authorList>
            <person name="Wang Y."/>
            <person name="Stata M."/>
            <person name="Wang W."/>
            <person name="Stajich J.E."/>
            <person name="White M.M."/>
            <person name="Moncalvo J.M."/>
        </authorList>
    </citation>
    <scope>NUCLEOTIDE SEQUENCE [LARGE SCALE GENOMIC DNA]</scope>
    <source>
        <strain evidence="9 10">AUS-77-4</strain>
    </source>
</reference>
<feature type="transmembrane region" description="Helical" evidence="8">
    <location>
        <begin position="383"/>
        <end position="402"/>
    </location>
</feature>
<organism evidence="9 10">
    <name type="scientific">Furculomyces boomerangus</name>
    <dbReference type="NCBI Taxonomy" id="61424"/>
    <lineage>
        <taxon>Eukaryota</taxon>
        <taxon>Fungi</taxon>
        <taxon>Fungi incertae sedis</taxon>
        <taxon>Zoopagomycota</taxon>
        <taxon>Kickxellomycotina</taxon>
        <taxon>Harpellomycetes</taxon>
        <taxon>Harpellales</taxon>
        <taxon>Harpellaceae</taxon>
        <taxon>Furculomyces</taxon>
    </lineage>
</organism>
<dbReference type="EMBL" id="MBFT01001273">
    <property type="protein sequence ID" value="PVU84601.1"/>
    <property type="molecule type" value="Genomic_DNA"/>
</dbReference>
<dbReference type="GO" id="GO:0005794">
    <property type="term" value="C:Golgi apparatus"/>
    <property type="evidence" value="ECO:0007669"/>
    <property type="project" value="TreeGrafter"/>
</dbReference>
<evidence type="ECO:0000256" key="7">
    <source>
        <dbReference type="ARBA" id="ARBA00023214"/>
    </source>
</evidence>
<dbReference type="PANTHER" id="PTHR45711">
    <property type="entry name" value="CHLORIDE CHANNEL PROTEIN"/>
    <property type="match status" value="1"/>
</dbReference>
<evidence type="ECO:0000256" key="6">
    <source>
        <dbReference type="ARBA" id="ARBA00023136"/>
    </source>
</evidence>
<dbReference type="AlphaFoldDB" id="A0A2T9XWZ2"/>
<keyword evidence="4 8" id="KW-1133">Transmembrane helix</keyword>
<dbReference type="Gene3D" id="3.10.580.10">
    <property type="entry name" value="CBS-domain"/>
    <property type="match status" value="1"/>
</dbReference>
<feature type="transmembrane region" description="Helical" evidence="8">
    <location>
        <begin position="253"/>
        <end position="275"/>
    </location>
</feature>
<dbReference type="SUPFAM" id="SSF81340">
    <property type="entry name" value="Clc chloride channel"/>
    <property type="match status" value="1"/>
</dbReference>
<proteinExistence type="predicted"/>
<dbReference type="OrthoDB" id="431497at2759"/>
<feature type="transmembrane region" description="Helical" evidence="8">
    <location>
        <begin position="345"/>
        <end position="362"/>
    </location>
</feature>
<evidence type="ECO:0000256" key="3">
    <source>
        <dbReference type="ARBA" id="ARBA00022692"/>
    </source>
</evidence>
<dbReference type="InterPro" id="IPR014743">
    <property type="entry name" value="Cl-channel_core"/>
</dbReference>
<dbReference type="GO" id="GO:0005247">
    <property type="term" value="F:voltage-gated chloride channel activity"/>
    <property type="evidence" value="ECO:0007669"/>
    <property type="project" value="TreeGrafter"/>
</dbReference>
<evidence type="ECO:0000256" key="8">
    <source>
        <dbReference type="SAM" id="Phobius"/>
    </source>
</evidence>
<evidence type="ECO:0000256" key="1">
    <source>
        <dbReference type="ARBA" id="ARBA00004141"/>
    </source>
</evidence>
<evidence type="ECO:0008006" key="11">
    <source>
        <dbReference type="Google" id="ProtNLM"/>
    </source>
</evidence>
<dbReference type="SUPFAM" id="SSF54631">
    <property type="entry name" value="CBS-domain pair"/>
    <property type="match status" value="1"/>
</dbReference>
<dbReference type="PRINTS" id="PR00762">
    <property type="entry name" value="CLCHANNEL"/>
</dbReference>
<sequence length="792" mass="87598">MTDSKNNYSISVAHESTKLLGSIDHTPERLSPTTAYNSNINNHKRRYLPRAKSLENNALSKGVEVWQYLKKTRDKKTGERLWYESYTTIDWLEDAQKEQSRLRTLSKKDKWYSFIDKLEDWSMPIIVGILCGITAGFISQWTELLSGFKVGYCKGNWKLEKHLCKNNWTTWKDALGSDFNAYIMFCLIGVLLSGVASQLVLRNPTMIPKLSRNTPKNKEPVVDTNVRVAYYGAGSGIPEVKTILSGFVIHGFLGLKILLVKSFGLILAVSSGIMVGKEGPMVHIASCIGNISTRIYSKFGNNESRKRKVISASAAAGVSVAFGAPIGGVLFSLEEVSYYFSHSTMLYSFLCALVAAITLRAYDPLGTGKIVMFQVYYDHNYSWVEIPFFFILGIFGGIWGAFYNHLNSSINKFRRKSFLSRFGATEVFFVTLLTLMISYHNPATRMGLGQMVGDLFQECNATNDTENSIFCVGGNNTFGHVLKNLAVALVVRGSLAIITFGIKVPSGLVLPSMSIGAIFGRLVGTFVEHAAEELNWSFLPKCDGKSGYCVTPGVYALVGAGATLTGATRTTISVAVIMFELTESLTYTLPVMIAIITAKLVADAWNPSSIYEMIMSLAGYPFLDTTTNYIFNKQYASELVNHDSPFISIDQINTISVLTPLIYEIMQEGYGDVGVAIVNQNMKLVGCISCVELSSALLRIADWPPETEVFFEKKCGQLTVGSSSGLNDFSYLVNQAPLSVKSKAPVELVNQLFTQLGISYLCVEENNKFYGLISKKNFIAYLDELEEKGMVY</sequence>
<dbReference type="Gene3D" id="1.10.3080.10">
    <property type="entry name" value="Clc chloride channel"/>
    <property type="match status" value="1"/>
</dbReference>
<evidence type="ECO:0000313" key="9">
    <source>
        <dbReference type="EMBL" id="PVU84601.1"/>
    </source>
</evidence>
<dbReference type="Proteomes" id="UP000245699">
    <property type="component" value="Unassembled WGS sequence"/>
</dbReference>
<keyword evidence="6 8" id="KW-0472">Membrane</keyword>
<feature type="transmembrane region" description="Helical" evidence="8">
    <location>
        <begin position="181"/>
        <end position="201"/>
    </location>
</feature>
<comment type="subcellular location">
    <subcellularLocation>
        <location evidence="1">Membrane</location>
        <topology evidence="1">Multi-pass membrane protein</topology>
    </subcellularLocation>
</comment>
<protein>
    <recommendedName>
        <fullName evidence="11">Chloride channel protein</fullName>
    </recommendedName>
</protein>
<feature type="transmembrane region" description="Helical" evidence="8">
    <location>
        <begin position="422"/>
        <end position="439"/>
    </location>
</feature>
<dbReference type="InterPro" id="IPR001807">
    <property type="entry name" value="ClC"/>
</dbReference>
<name>A0A2T9XWZ2_9FUNG</name>
<dbReference type="GO" id="GO:0005769">
    <property type="term" value="C:early endosome"/>
    <property type="evidence" value="ECO:0007669"/>
    <property type="project" value="TreeGrafter"/>
</dbReference>
<comment type="caution">
    <text evidence="9">The sequence shown here is derived from an EMBL/GenBank/DDBJ whole genome shotgun (WGS) entry which is preliminary data.</text>
</comment>
<feature type="transmembrane region" description="Helical" evidence="8">
    <location>
        <begin position="121"/>
        <end position="141"/>
    </location>
</feature>
<evidence type="ECO:0000256" key="2">
    <source>
        <dbReference type="ARBA" id="ARBA00022448"/>
    </source>
</evidence>
<gene>
    <name evidence="9" type="ORF">BB559_007536</name>
</gene>
<keyword evidence="5" id="KW-0406">Ion transport</keyword>
<evidence type="ECO:0000256" key="4">
    <source>
        <dbReference type="ARBA" id="ARBA00022989"/>
    </source>
</evidence>
<dbReference type="GO" id="GO:0005886">
    <property type="term" value="C:plasma membrane"/>
    <property type="evidence" value="ECO:0007669"/>
    <property type="project" value="TreeGrafter"/>
</dbReference>
<evidence type="ECO:0000256" key="5">
    <source>
        <dbReference type="ARBA" id="ARBA00023065"/>
    </source>
</evidence>
<keyword evidence="2" id="KW-0813">Transport</keyword>
<keyword evidence="3 8" id="KW-0812">Transmembrane</keyword>
<dbReference type="PANTHER" id="PTHR45711:SF6">
    <property type="entry name" value="CHLORIDE CHANNEL PROTEIN"/>
    <property type="match status" value="1"/>
</dbReference>
<accession>A0A2T9XWZ2</accession>
<dbReference type="InterPro" id="IPR046342">
    <property type="entry name" value="CBS_dom_sf"/>
</dbReference>
<keyword evidence="10" id="KW-1185">Reference proteome</keyword>
<evidence type="ECO:0000313" key="10">
    <source>
        <dbReference type="Proteomes" id="UP000245699"/>
    </source>
</evidence>
<dbReference type="CDD" id="cd03684">
    <property type="entry name" value="ClC_3_like"/>
    <property type="match status" value="1"/>
</dbReference>
<keyword evidence="7" id="KW-0868">Chloride</keyword>